<proteinExistence type="inferred from homology"/>
<dbReference type="InterPro" id="IPR004681">
    <property type="entry name" value="TRAP_DctM"/>
</dbReference>
<dbReference type="InterPro" id="IPR010656">
    <property type="entry name" value="DctM"/>
</dbReference>
<keyword evidence="2" id="KW-1003">Cell membrane</keyword>
<feature type="transmembrane region" description="Helical" evidence="7">
    <location>
        <begin position="397"/>
        <end position="417"/>
    </location>
</feature>
<feature type="transmembrane region" description="Helical" evidence="7">
    <location>
        <begin position="171"/>
        <end position="193"/>
    </location>
</feature>
<evidence type="ECO:0000259" key="8">
    <source>
        <dbReference type="Pfam" id="PF06808"/>
    </source>
</evidence>
<dbReference type="GO" id="GO:0005886">
    <property type="term" value="C:plasma membrane"/>
    <property type="evidence" value="ECO:0007669"/>
    <property type="project" value="UniProtKB-SubCell"/>
</dbReference>
<feature type="transmembrane region" description="Helical" evidence="7">
    <location>
        <begin position="12"/>
        <end position="36"/>
    </location>
</feature>
<feature type="transmembrane region" description="Helical" evidence="7">
    <location>
        <begin position="95"/>
        <end position="117"/>
    </location>
</feature>
<dbReference type="GO" id="GO:0022857">
    <property type="term" value="F:transmembrane transporter activity"/>
    <property type="evidence" value="ECO:0007669"/>
    <property type="project" value="UniProtKB-UniRule"/>
</dbReference>
<evidence type="ECO:0000256" key="6">
    <source>
        <dbReference type="ARBA" id="ARBA00023136"/>
    </source>
</evidence>
<keyword evidence="5 7" id="KW-1133">Transmembrane helix</keyword>
<dbReference type="OrthoDB" id="9777699at2"/>
<sequence>MTSLMLKISSGWLFTILCGLPLFASMGLAALAFLWLGGMPVTVLPQKMAGSMNSFPIIAAPLFVLMGNILGAARLTDRIVEFASTVIGWVRGGYAHASILTSMIFAGMVGSAVADAAGSGAIEIRAMKNAGYKPETAAAITAAAATIGPIIPPSLPMVIYGVTADVSIGKLFMAGVVPGILMGLSLMVMVGFVARREGMAKKPFAGFRAIGRAFLNGFFALMTPVVILGGMFSGLVTPTEAAAVACLYALFLGFVVYRTLEVKQLGPILIDTAETTGLVLVLVMAASALGWCVSISRLPQTLTPLIVGTIQSPVAFLLMANVLMLVVGCFMEALAAMLILIPILVPAAIQYGIDPVQFGVIMVLNLILGTIHPPIGVVLFVVTRIANISFETMSRAILPWLIPLLVVLIAISLWSPLTMWLPHLMHGQ</sequence>
<accession>A0A1P8K1Y4</accession>
<reference evidence="9 10" key="1">
    <citation type="submission" date="2017-01" db="EMBL/GenBank/DDBJ databases">
        <authorList>
            <person name="Mah S.A."/>
            <person name="Swanson W.J."/>
            <person name="Moy G.W."/>
            <person name="Vacquier V.D."/>
        </authorList>
    </citation>
    <scope>NUCLEOTIDE SEQUENCE [LARGE SCALE GENOMIC DNA]</scope>
    <source>
        <strain evidence="9 10">DCY110</strain>
    </source>
</reference>
<evidence type="ECO:0000313" key="10">
    <source>
        <dbReference type="Proteomes" id="UP000186609"/>
    </source>
</evidence>
<organism evidence="9 10">
    <name type="scientific">Rhodoferax koreensis</name>
    <dbReference type="NCBI Taxonomy" id="1842727"/>
    <lineage>
        <taxon>Bacteria</taxon>
        <taxon>Pseudomonadati</taxon>
        <taxon>Pseudomonadota</taxon>
        <taxon>Betaproteobacteria</taxon>
        <taxon>Burkholderiales</taxon>
        <taxon>Comamonadaceae</taxon>
        <taxon>Rhodoferax</taxon>
    </lineage>
</organism>
<feature type="transmembrane region" description="Helical" evidence="7">
    <location>
        <begin position="213"/>
        <end position="235"/>
    </location>
</feature>
<feature type="transmembrane region" description="Helical" evidence="7">
    <location>
        <begin position="334"/>
        <end position="353"/>
    </location>
</feature>
<dbReference type="KEGG" id="rhy:RD110_24820"/>
<keyword evidence="10" id="KW-1185">Reference proteome</keyword>
<feature type="transmembrane region" description="Helical" evidence="7">
    <location>
        <begin position="305"/>
        <end position="327"/>
    </location>
</feature>
<name>A0A1P8K1Y4_9BURK</name>
<comment type="subcellular location">
    <subcellularLocation>
        <location evidence="1 7">Cell inner membrane</location>
        <topology evidence="1 7">Multi-pass membrane protein</topology>
    </subcellularLocation>
</comment>
<dbReference type="PIRSF" id="PIRSF006066">
    <property type="entry name" value="HI0050"/>
    <property type="match status" value="1"/>
</dbReference>
<evidence type="ECO:0000256" key="3">
    <source>
        <dbReference type="ARBA" id="ARBA00022519"/>
    </source>
</evidence>
<dbReference type="AlphaFoldDB" id="A0A1P8K1Y4"/>
<dbReference type="RefSeq" id="WP_076203169.1">
    <property type="nucleotide sequence ID" value="NZ_CP019236.1"/>
</dbReference>
<feature type="transmembrane region" description="Helical" evidence="7">
    <location>
        <begin position="57"/>
        <end position="75"/>
    </location>
</feature>
<dbReference type="PANTHER" id="PTHR33362">
    <property type="entry name" value="SIALIC ACID TRAP TRANSPORTER PERMEASE PROTEIN SIAT-RELATED"/>
    <property type="match status" value="1"/>
</dbReference>
<evidence type="ECO:0000256" key="5">
    <source>
        <dbReference type="ARBA" id="ARBA00022989"/>
    </source>
</evidence>
<feature type="transmembrane region" description="Helical" evidence="7">
    <location>
        <begin position="359"/>
        <end position="385"/>
    </location>
</feature>
<dbReference type="EMBL" id="CP019236">
    <property type="protein sequence ID" value="APW40024.1"/>
    <property type="molecule type" value="Genomic_DNA"/>
</dbReference>
<comment type="similarity">
    <text evidence="7">Belongs to the TRAP transporter large permease family.</text>
</comment>
<gene>
    <name evidence="9" type="ORF">RD110_24820</name>
</gene>
<comment type="function">
    <text evidence="7">Part of the tripartite ATP-independent periplasmic (TRAP) transport system.</text>
</comment>
<feature type="transmembrane region" description="Helical" evidence="7">
    <location>
        <begin position="241"/>
        <end position="257"/>
    </location>
</feature>
<dbReference type="PANTHER" id="PTHR33362:SF3">
    <property type="entry name" value="SIALIC ACID TRAP TRANSPORTER PERMEASE PROTEIN SIAT"/>
    <property type="match status" value="1"/>
</dbReference>
<dbReference type="STRING" id="1842727.RD110_24820"/>
<protein>
    <recommendedName>
        <fullName evidence="7">TRAP transporter large permease protein</fullName>
    </recommendedName>
</protein>
<dbReference type="NCBIfam" id="TIGR00786">
    <property type="entry name" value="dctM"/>
    <property type="match status" value="1"/>
</dbReference>
<keyword evidence="4 7" id="KW-0812">Transmembrane</keyword>
<evidence type="ECO:0000256" key="4">
    <source>
        <dbReference type="ARBA" id="ARBA00022692"/>
    </source>
</evidence>
<dbReference type="Proteomes" id="UP000186609">
    <property type="component" value="Chromosome"/>
</dbReference>
<dbReference type="Pfam" id="PF06808">
    <property type="entry name" value="DctM"/>
    <property type="match status" value="1"/>
</dbReference>
<evidence type="ECO:0000256" key="7">
    <source>
        <dbReference type="RuleBase" id="RU369079"/>
    </source>
</evidence>
<keyword evidence="7" id="KW-0813">Transport</keyword>
<feature type="domain" description="TRAP C4-dicarboxylate transport system permease DctM subunit" evidence="8">
    <location>
        <begin position="15"/>
        <end position="413"/>
    </location>
</feature>
<evidence type="ECO:0000313" key="9">
    <source>
        <dbReference type="EMBL" id="APW40024.1"/>
    </source>
</evidence>
<keyword evidence="6 7" id="KW-0472">Membrane</keyword>
<evidence type="ECO:0000256" key="2">
    <source>
        <dbReference type="ARBA" id="ARBA00022475"/>
    </source>
</evidence>
<evidence type="ECO:0000256" key="1">
    <source>
        <dbReference type="ARBA" id="ARBA00004429"/>
    </source>
</evidence>
<comment type="subunit">
    <text evidence="7">The complex comprises the extracytoplasmic solute receptor protein and the two transmembrane proteins.</text>
</comment>
<keyword evidence="3 7" id="KW-0997">Cell inner membrane</keyword>
<feature type="transmembrane region" description="Helical" evidence="7">
    <location>
        <begin position="278"/>
        <end position="299"/>
    </location>
</feature>